<evidence type="ECO:0000313" key="3">
    <source>
        <dbReference type="EMBL" id="PON96550.1"/>
    </source>
</evidence>
<evidence type="ECO:0000313" key="4">
    <source>
        <dbReference type="Proteomes" id="UP000237000"/>
    </source>
</evidence>
<dbReference type="Proteomes" id="UP000237000">
    <property type="component" value="Unassembled WGS sequence"/>
</dbReference>
<evidence type="ECO:0000256" key="1">
    <source>
        <dbReference type="SAM" id="MobiDB-lite"/>
    </source>
</evidence>
<reference evidence="4" key="1">
    <citation type="submission" date="2016-06" db="EMBL/GenBank/DDBJ databases">
        <title>Parallel loss of symbiosis genes in relatives of nitrogen-fixing non-legume Parasponia.</title>
        <authorList>
            <person name="Van Velzen R."/>
            <person name="Holmer R."/>
            <person name="Bu F."/>
            <person name="Rutten L."/>
            <person name="Van Zeijl A."/>
            <person name="Liu W."/>
            <person name="Santuari L."/>
            <person name="Cao Q."/>
            <person name="Sharma T."/>
            <person name="Shen D."/>
            <person name="Roswanjaya Y."/>
            <person name="Wardhani T."/>
            <person name="Kalhor M.S."/>
            <person name="Jansen J."/>
            <person name="Van den Hoogen J."/>
            <person name="Gungor B."/>
            <person name="Hartog M."/>
            <person name="Hontelez J."/>
            <person name="Verver J."/>
            <person name="Yang W.-C."/>
            <person name="Schijlen E."/>
            <person name="Repin R."/>
            <person name="Schilthuizen M."/>
            <person name="Schranz E."/>
            <person name="Heidstra R."/>
            <person name="Miyata K."/>
            <person name="Fedorova E."/>
            <person name="Kohlen W."/>
            <person name="Bisseling T."/>
            <person name="Smit S."/>
            <person name="Geurts R."/>
        </authorList>
    </citation>
    <scope>NUCLEOTIDE SEQUENCE [LARGE SCALE GENOMIC DNA]</scope>
    <source>
        <strain evidence="4">cv. RG33-2</strain>
    </source>
</reference>
<sequence>MSLEGLQPHTNLKELLLESYGGVKFSNWLSSFTNLELTELQNCQKFQHLLPLDQFHSLRKLQLIGSTSLDTLLRHRGATFWAPRHPRSGAEAPRCPNGHRGA</sequence>
<protein>
    <recommendedName>
        <fullName evidence="2">R13L1/DRL21-like LRR repeat region domain-containing protein</fullName>
    </recommendedName>
</protein>
<dbReference type="Pfam" id="PF25019">
    <property type="entry name" value="LRR_R13L1-DRL21"/>
    <property type="match status" value="1"/>
</dbReference>
<comment type="caution">
    <text evidence="3">The sequence shown here is derived from an EMBL/GenBank/DDBJ whole genome shotgun (WGS) entry which is preliminary data.</text>
</comment>
<accession>A0A2P5FFH6</accession>
<dbReference type="EMBL" id="JXTC01000037">
    <property type="protein sequence ID" value="PON96550.1"/>
    <property type="molecule type" value="Genomic_DNA"/>
</dbReference>
<gene>
    <name evidence="3" type="ORF">TorRG33x02_075310</name>
</gene>
<dbReference type="STRING" id="63057.A0A2P5FFH6"/>
<dbReference type="Gene3D" id="3.80.10.10">
    <property type="entry name" value="Ribonuclease Inhibitor"/>
    <property type="match status" value="1"/>
</dbReference>
<evidence type="ECO:0000259" key="2">
    <source>
        <dbReference type="Pfam" id="PF25019"/>
    </source>
</evidence>
<dbReference type="AlphaFoldDB" id="A0A2P5FFH6"/>
<feature type="region of interest" description="Disordered" evidence="1">
    <location>
        <begin position="83"/>
        <end position="102"/>
    </location>
</feature>
<proteinExistence type="predicted"/>
<dbReference type="InParanoid" id="A0A2P5FFH6"/>
<organism evidence="3 4">
    <name type="scientific">Trema orientale</name>
    <name type="common">Charcoal tree</name>
    <name type="synonym">Celtis orientalis</name>
    <dbReference type="NCBI Taxonomy" id="63057"/>
    <lineage>
        <taxon>Eukaryota</taxon>
        <taxon>Viridiplantae</taxon>
        <taxon>Streptophyta</taxon>
        <taxon>Embryophyta</taxon>
        <taxon>Tracheophyta</taxon>
        <taxon>Spermatophyta</taxon>
        <taxon>Magnoliopsida</taxon>
        <taxon>eudicotyledons</taxon>
        <taxon>Gunneridae</taxon>
        <taxon>Pentapetalae</taxon>
        <taxon>rosids</taxon>
        <taxon>fabids</taxon>
        <taxon>Rosales</taxon>
        <taxon>Cannabaceae</taxon>
        <taxon>Trema</taxon>
    </lineage>
</organism>
<feature type="domain" description="R13L1/DRL21-like LRR repeat region" evidence="2">
    <location>
        <begin position="3"/>
        <end position="64"/>
    </location>
</feature>
<dbReference type="OrthoDB" id="1166007at2759"/>
<dbReference type="InterPro" id="IPR032675">
    <property type="entry name" value="LRR_dom_sf"/>
</dbReference>
<dbReference type="InterPro" id="IPR056789">
    <property type="entry name" value="LRR_R13L1-DRL21"/>
</dbReference>
<name>A0A2P5FFH6_TREOI</name>
<keyword evidence="4" id="KW-1185">Reference proteome</keyword>